<dbReference type="SUPFAM" id="SSF53850">
    <property type="entry name" value="Periplasmic binding protein-like II"/>
    <property type="match status" value="1"/>
</dbReference>
<dbReference type="GO" id="GO:0046872">
    <property type="term" value="F:metal ion binding"/>
    <property type="evidence" value="ECO:0007669"/>
    <property type="project" value="UniProtKB-KW"/>
</dbReference>
<dbReference type="RefSeq" id="WP_145095472.1">
    <property type="nucleotide sequence ID" value="NZ_CP036274.1"/>
</dbReference>
<feature type="binding site" evidence="6">
    <location>
        <position position="210"/>
    </location>
    <ligand>
        <name>molybdate</name>
        <dbReference type="ChEBI" id="CHEBI:36264"/>
    </ligand>
</feature>
<keyword evidence="8" id="KW-1185">Reference proteome</keyword>
<dbReference type="Gene3D" id="3.40.190.10">
    <property type="entry name" value="Periplasmic binding protein-like II"/>
    <property type="match status" value="2"/>
</dbReference>
<evidence type="ECO:0000256" key="6">
    <source>
        <dbReference type="PIRSR" id="PIRSR004846-1"/>
    </source>
</evidence>
<evidence type="ECO:0000256" key="5">
    <source>
        <dbReference type="ARBA" id="ARBA00062515"/>
    </source>
</evidence>
<dbReference type="PANTHER" id="PTHR30632">
    <property type="entry name" value="MOLYBDATE-BINDING PERIPLASMIC PROTEIN"/>
    <property type="match status" value="1"/>
</dbReference>
<organism evidence="7 8">
    <name type="scientific">Anatilimnocola aggregata</name>
    <dbReference type="NCBI Taxonomy" id="2528021"/>
    <lineage>
        <taxon>Bacteria</taxon>
        <taxon>Pseudomonadati</taxon>
        <taxon>Planctomycetota</taxon>
        <taxon>Planctomycetia</taxon>
        <taxon>Pirellulales</taxon>
        <taxon>Pirellulaceae</taxon>
        <taxon>Anatilimnocola</taxon>
    </lineage>
</organism>
<dbReference type="OrthoDB" id="9785015at2"/>
<dbReference type="KEGG" id="aagg:ETAA8_53960"/>
<keyword evidence="3 6" id="KW-0479">Metal-binding</keyword>
<reference evidence="7 8" key="1">
    <citation type="submission" date="2019-02" db="EMBL/GenBank/DDBJ databases">
        <title>Deep-cultivation of Planctomycetes and their phenomic and genomic characterization uncovers novel biology.</title>
        <authorList>
            <person name="Wiegand S."/>
            <person name="Jogler M."/>
            <person name="Boedeker C."/>
            <person name="Pinto D."/>
            <person name="Vollmers J."/>
            <person name="Rivas-Marin E."/>
            <person name="Kohn T."/>
            <person name="Peeters S.H."/>
            <person name="Heuer A."/>
            <person name="Rast P."/>
            <person name="Oberbeckmann S."/>
            <person name="Bunk B."/>
            <person name="Jeske O."/>
            <person name="Meyerdierks A."/>
            <person name="Storesund J.E."/>
            <person name="Kallscheuer N."/>
            <person name="Luecker S."/>
            <person name="Lage O.M."/>
            <person name="Pohl T."/>
            <person name="Merkel B.J."/>
            <person name="Hornburger P."/>
            <person name="Mueller R.-W."/>
            <person name="Bruemmer F."/>
            <person name="Labrenz M."/>
            <person name="Spormann A.M."/>
            <person name="Op den Camp H."/>
            <person name="Overmann J."/>
            <person name="Amann R."/>
            <person name="Jetten M.S.M."/>
            <person name="Mascher T."/>
            <person name="Medema M.H."/>
            <person name="Devos D.P."/>
            <person name="Kaster A.-K."/>
            <person name="Ovreas L."/>
            <person name="Rohde M."/>
            <person name="Galperin M.Y."/>
            <person name="Jogler C."/>
        </authorList>
    </citation>
    <scope>NUCLEOTIDE SEQUENCE [LARGE SCALE GENOMIC DNA]</scope>
    <source>
        <strain evidence="7 8">ETA_A8</strain>
    </source>
</reference>
<evidence type="ECO:0000256" key="3">
    <source>
        <dbReference type="ARBA" id="ARBA00022723"/>
    </source>
</evidence>
<dbReference type="PANTHER" id="PTHR30632:SF17">
    <property type="entry name" value="MOLYBDATE-BINDING PROTEIN MODA"/>
    <property type="match status" value="1"/>
</dbReference>
<feature type="binding site" evidence="6">
    <location>
        <position position="192"/>
    </location>
    <ligand>
        <name>molybdate</name>
        <dbReference type="ChEBI" id="CHEBI:36264"/>
    </ligand>
</feature>
<dbReference type="EMBL" id="CP036274">
    <property type="protein sequence ID" value="QDU30277.1"/>
    <property type="molecule type" value="Genomic_DNA"/>
</dbReference>
<comment type="subunit">
    <text evidence="5">The complex is composed of two ATP-binding proteins (ModC), two transmembrane proteins (ModB) and a solute-binding protein (ModA).</text>
</comment>
<dbReference type="GO" id="GO:0030973">
    <property type="term" value="F:molybdate ion binding"/>
    <property type="evidence" value="ECO:0007669"/>
    <property type="project" value="TreeGrafter"/>
</dbReference>
<dbReference type="FunFam" id="3.40.190.10:FF:000035">
    <property type="entry name" value="Molybdate ABC transporter substrate-binding protein"/>
    <property type="match status" value="1"/>
</dbReference>
<protein>
    <submittedName>
        <fullName evidence="7">Molybdate-binding periplasmic protein</fullName>
    </submittedName>
</protein>
<accession>A0A517YJ69</accession>
<dbReference type="AlphaFoldDB" id="A0A517YJ69"/>
<dbReference type="PROSITE" id="PS51257">
    <property type="entry name" value="PROKAR_LIPOPROTEIN"/>
    <property type="match status" value="1"/>
</dbReference>
<keyword evidence="2 6" id="KW-0500">Molybdenum</keyword>
<dbReference type="Proteomes" id="UP000315017">
    <property type="component" value="Chromosome"/>
</dbReference>
<feature type="binding site" evidence="6">
    <location>
        <position position="57"/>
    </location>
    <ligand>
        <name>molybdate</name>
        <dbReference type="ChEBI" id="CHEBI:36264"/>
    </ligand>
</feature>
<dbReference type="GO" id="GO:0015689">
    <property type="term" value="P:molybdate ion transport"/>
    <property type="evidence" value="ECO:0007669"/>
    <property type="project" value="InterPro"/>
</dbReference>
<dbReference type="GO" id="GO:0030288">
    <property type="term" value="C:outer membrane-bounded periplasmic space"/>
    <property type="evidence" value="ECO:0007669"/>
    <property type="project" value="TreeGrafter"/>
</dbReference>
<dbReference type="InterPro" id="IPR050682">
    <property type="entry name" value="ModA/WtpA"/>
</dbReference>
<evidence type="ECO:0000256" key="2">
    <source>
        <dbReference type="ARBA" id="ARBA00022505"/>
    </source>
</evidence>
<proteinExistence type="inferred from homology"/>
<gene>
    <name evidence="7" type="primary">modA</name>
    <name evidence="7" type="ORF">ETAA8_53960</name>
</gene>
<comment type="similarity">
    <text evidence="1">Belongs to the bacterial solute-binding protein ModA family.</text>
</comment>
<feature type="binding site" evidence="6">
    <location>
        <position position="163"/>
    </location>
    <ligand>
        <name>molybdate</name>
        <dbReference type="ChEBI" id="CHEBI:36264"/>
    </ligand>
</feature>
<evidence type="ECO:0000256" key="1">
    <source>
        <dbReference type="ARBA" id="ARBA00009175"/>
    </source>
</evidence>
<name>A0A517YJ69_9BACT</name>
<feature type="binding site" evidence="6">
    <location>
        <position position="84"/>
    </location>
    <ligand>
        <name>molybdate</name>
        <dbReference type="ChEBI" id="CHEBI:36264"/>
    </ligand>
</feature>
<evidence type="ECO:0000313" key="7">
    <source>
        <dbReference type="EMBL" id="QDU30277.1"/>
    </source>
</evidence>
<dbReference type="NCBIfam" id="TIGR01256">
    <property type="entry name" value="modA"/>
    <property type="match status" value="1"/>
</dbReference>
<dbReference type="PIRSF" id="PIRSF004846">
    <property type="entry name" value="ModA"/>
    <property type="match status" value="1"/>
</dbReference>
<evidence type="ECO:0000256" key="4">
    <source>
        <dbReference type="ARBA" id="ARBA00022729"/>
    </source>
</evidence>
<dbReference type="InterPro" id="IPR005950">
    <property type="entry name" value="ModA"/>
</dbReference>
<evidence type="ECO:0000313" key="8">
    <source>
        <dbReference type="Proteomes" id="UP000315017"/>
    </source>
</evidence>
<dbReference type="Pfam" id="PF13531">
    <property type="entry name" value="SBP_bac_11"/>
    <property type="match status" value="1"/>
</dbReference>
<keyword evidence="4" id="KW-0732">Signal</keyword>
<dbReference type="GO" id="GO:1901359">
    <property type="term" value="F:tungstate binding"/>
    <property type="evidence" value="ECO:0007669"/>
    <property type="project" value="UniProtKB-ARBA"/>
</dbReference>
<sequence length="279" mass="29577">MNAPIRKCIEIAGAALCCLITSCGNDSVVPSKAAASLPANEGREVWSAEIVISAAASTKELLESVASDFSGGLKTTVRVNPGPSSSLANQIIEGAPADLFLCASREWAEKVKEADVAERSVELLTNTLVMIVPKGNPAGIKRPIDLLSSQVKRIALAGENVPAGKYADQVLAKLQLLESLAADNKIARAQDVRGALSFVERGEAEAGIVYSTDVNVAPNVEVVHEFDSALHDEIVYVLVLLKRGAKNPEAISFFEYLQSDGADELYAKAGFRRVGQGKE</sequence>